<feature type="compositionally biased region" description="Pro residues" evidence="1">
    <location>
        <begin position="141"/>
        <end position="150"/>
    </location>
</feature>
<feature type="compositionally biased region" description="Low complexity" evidence="1">
    <location>
        <begin position="245"/>
        <end position="261"/>
    </location>
</feature>
<reference evidence="2 3" key="1">
    <citation type="submission" date="2016-10" db="EMBL/GenBank/DDBJ databases">
        <authorList>
            <person name="de Groot N.N."/>
        </authorList>
    </citation>
    <scope>NUCLEOTIDE SEQUENCE [LARGE SCALE GENOMIC DNA]</scope>
    <source>
        <strain evidence="2 3">CGMCC 4.5727</strain>
    </source>
</reference>
<feature type="compositionally biased region" description="Basic and acidic residues" evidence="1">
    <location>
        <begin position="166"/>
        <end position="187"/>
    </location>
</feature>
<sequence>MIQSLTLSSPTTALPIASSLGVTVSLAGLLPAAEGSGKAAGRRSGVPRGAPTGRRRENPGALCVCSDLGNQGDEQAGHGGQHEQGTHRAPGEPSGRRSRRRMLLAARLTCMHAPTRRRDAGKRRPRARPTAMCRTIRSRPLHPPLSPGPAHPATSHGAAGAQPPPERPRGGRPRDGRSPPGAERHESGSSASRTRQRPAGERRQQRLCPDRSAADLPLRQPHRGQRRAGRPPAVNVAAPPGPDVSANRTAPAASRASPARTTHPHRHAMTFARRSGAGLRSPASAGAKEAPDGHLTAWGGA</sequence>
<feature type="region of interest" description="Disordered" evidence="1">
    <location>
        <begin position="33"/>
        <end position="301"/>
    </location>
</feature>
<feature type="compositionally biased region" description="Basic and acidic residues" evidence="1">
    <location>
        <begin position="80"/>
        <end position="90"/>
    </location>
</feature>
<protein>
    <submittedName>
        <fullName evidence="2">Uncharacterized protein</fullName>
    </submittedName>
</protein>
<name>A0A1G9GQ36_9ACTN</name>
<proteinExistence type="predicted"/>
<organism evidence="2 3">
    <name type="scientific">Streptomyces indicus</name>
    <dbReference type="NCBI Taxonomy" id="417292"/>
    <lineage>
        <taxon>Bacteria</taxon>
        <taxon>Bacillati</taxon>
        <taxon>Actinomycetota</taxon>
        <taxon>Actinomycetes</taxon>
        <taxon>Kitasatosporales</taxon>
        <taxon>Streptomycetaceae</taxon>
        <taxon>Streptomyces</taxon>
    </lineage>
</organism>
<dbReference type="EMBL" id="FNFF01000016">
    <property type="protein sequence ID" value="SDL02712.1"/>
    <property type="molecule type" value="Genomic_DNA"/>
</dbReference>
<feature type="compositionally biased region" description="Basic and acidic residues" evidence="1">
    <location>
        <begin position="198"/>
        <end position="213"/>
    </location>
</feature>
<evidence type="ECO:0000313" key="3">
    <source>
        <dbReference type="Proteomes" id="UP000199155"/>
    </source>
</evidence>
<keyword evidence="3" id="KW-1185">Reference proteome</keyword>
<dbReference type="AlphaFoldDB" id="A0A1G9GQ36"/>
<dbReference type="STRING" id="417292.SAMN05421806_116136"/>
<evidence type="ECO:0000256" key="1">
    <source>
        <dbReference type="SAM" id="MobiDB-lite"/>
    </source>
</evidence>
<evidence type="ECO:0000313" key="2">
    <source>
        <dbReference type="EMBL" id="SDL02712.1"/>
    </source>
</evidence>
<feature type="compositionally biased region" description="Basic residues" evidence="1">
    <location>
        <begin position="220"/>
        <end position="229"/>
    </location>
</feature>
<gene>
    <name evidence="2" type="ORF">SAMN05421806_116136</name>
</gene>
<accession>A0A1G9GQ36</accession>
<dbReference type="Proteomes" id="UP000199155">
    <property type="component" value="Unassembled WGS sequence"/>
</dbReference>